<accession>A0AAV1NRT1</accession>
<comment type="caution">
    <text evidence="1">The sequence shown here is derived from an EMBL/GenBank/DDBJ whole genome shotgun (WGS) entry which is preliminary data.</text>
</comment>
<proteinExistence type="predicted"/>
<protein>
    <submittedName>
        <fullName evidence="1">Uncharacterized protein LOC121911531 isoform X2</fullName>
    </submittedName>
</protein>
<sequence length="151" mass="16980">MLAPAPRPSSPAAKIPGLLNLVPRSAIPPTDLPVVSTVAPCSPWLSNAPLQDDGPLKIHNRSVEEYRQIYHEVVDAMLRYKNGRLRPYTLELGRRIKQTLWERLNCPTFTTSTNEDGLINVYVSYRVGVYPSLYNVDISEEPEPEQPPEQS</sequence>
<organism evidence="1 2">
    <name type="scientific">Scomber scombrus</name>
    <name type="common">Atlantic mackerel</name>
    <name type="synonym">Scomber vernalis</name>
    <dbReference type="NCBI Taxonomy" id="13677"/>
    <lineage>
        <taxon>Eukaryota</taxon>
        <taxon>Metazoa</taxon>
        <taxon>Chordata</taxon>
        <taxon>Craniata</taxon>
        <taxon>Vertebrata</taxon>
        <taxon>Euteleostomi</taxon>
        <taxon>Actinopterygii</taxon>
        <taxon>Neopterygii</taxon>
        <taxon>Teleostei</taxon>
        <taxon>Neoteleostei</taxon>
        <taxon>Acanthomorphata</taxon>
        <taxon>Pelagiaria</taxon>
        <taxon>Scombriformes</taxon>
        <taxon>Scombridae</taxon>
        <taxon>Scomber</taxon>
    </lineage>
</organism>
<dbReference type="AlphaFoldDB" id="A0AAV1NRT1"/>
<dbReference type="InterPro" id="IPR028970">
    <property type="entry name" value="DUF4662"/>
</dbReference>
<dbReference type="Proteomes" id="UP001314229">
    <property type="component" value="Unassembled WGS sequence"/>
</dbReference>
<evidence type="ECO:0000313" key="1">
    <source>
        <dbReference type="EMBL" id="CAK6962362.1"/>
    </source>
</evidence>
<dbReference type="EMBL" id="CAWUFR010000057">
    <property type="protein sequence ID" value="CAK6962362.1"/>
    <property type="molecule type" value="Genomic_DNA"/>
</dbReference>
<keyword evidence="2" id="KW-1185">Reference proteome</keyword>
<gene>
    <name evidence="1" type="ORF">FSCOSCO3_A007905</name>
</gene>
<evidence type="ECO:0000313" key="2">
    <source>
        <dbReference type="Proteomes" id="UP001314229"/>
    </source>
</evidence>
<reference evidence="1 2" key="1">
    <citation type="submission" date="2024-01" db="EMBL/GenBank/DDBJ databases">
        <authorList>
            <person name="Alioto T."/>
            <person name="Alioto T."/>
            <person name="Gomez Garrido J."/>
        </authorList>
    </citation>
    <scope>NUCLEOTIDE SEQUENCE [LARGE SCALE GENOMIC DNA]</scope>
</reference>
<dbReference type="Pfam" id="PF15578">
    <property type="entry name" value="DUF4662"/>
    <property type="match status" value="1"/>
</dbReference>
<name>A0AAV1NRT1_SCOSC</name>